<reference evidence="7 8" key="1">
    <citation type="submission" date="2019-05" db="EMBL/GenBank/DDBJ databases">
        <title>Draft Whole-Genome sequence of the green sulfur bacterium Prosthecochloris vibrioformis DSM 260.</title>
        <authorList>
            <person name="Meyer T.E."/>
            <person name="Kyndt J.A."/>
        </authorList>
    </citation>
    <scope>NUCLEOTIDE SEQUENCE [LARGE SCALE GENOMIC DNA]</scope>
    <source>
        <strain evidence="7 8">DSM 260</strain>
    </source>
</reference>
<sequence length="208" mass="22606">MELKVLNTGGTETGEVVTLDDKVFAAKVSEHAMYLDVKSILANRRQGTHKVKNRSEVRGGGKKPYRQKGTGHARQGSTRSGVMVGGGSIFGPQPHGYELKVNRKLKRVARRSALSSKAAQGGIIVIEDFSFEEIKTRRFADILGNLGLSEKKTLVLLPEHNENLSRSGRNIPVLNVAVADQASTYDILNCQAVVVQKGALKKIEETLG</sequence>
<dbReference type="NCBIfam" id="TIGR03953">
    <property type="entry name" value="rplD_bact"/>
    <property type="match status" value="1"/>
</dbReference>
<dbReference type="Proteomes" id="UP000309544">
    <property type="component" value="Unassembled WGS sequence"/>
</dbReference>
<keyword evidence="3 5" id="KW-0687">Ribonucleoprotein</keyword>
<dbReference type="HAMAP" id="MF_01328_B">
    <property type="entry name" value="Ribosomal_uL4_B"/>
    <property type="match status" value="1"/>
</dbReference>
<dbReference type="PANTHER" id="PTHR10746:SF6">
    <property type="entry name" value="LARGE RIBOSOMAL SUBUNIT PROTEIN UL4M"/>
    <property type="match status" value="1"/>
</dbReference>
<comment type="function">
    <text evidence="5">Forms part of the polypeptide exit tunnel.</text>
</comment>
<evidence type="ECO:0000256" key="2">
    <source>
        <dbReference type="ARBA" id="ARBA00022980"/>
    </source>
</evidence>
<keyword evidence="8" id="KW-1185">Reference proteome</keyword>
<keyword evidence="5" id="KW-0699">rRNA-binding</keyword>
<name>A0A5C4S2Z5_PROVB</name>
<dbReference type="EMBL" id="VDCI01000001">
    <property type="protein sequence ID" value="TNJ37784.1"/>
    <property type="molecule type" value="Genomic_DNA"/>
</dbReference>
<dbReference type="InterPro" id="IPR002136">
    <property type="entry name" value="Ribosomal_uL4"/>
</dbReference>
<feature type="compositionally biased region" description="Basic residues" evidence="6">
    <location>
        <begin position="60"/>
        <end position="71"/>
    </location>
</feature>
<evidence type="ECO:0000256" key="1">
    <source>
        <dbReference type="ARBA" id="ARBA00010528"/>
    </source>
</evidence>
<dbReference type="AlphaFoldDB" id="A0A5C4S2Z5"/>
<dbReference type="RefSeq" id="WP_068867982.1">
    <property type="nucleotide sequence ID" value="NZ_VDCI01000001.1"/>
</dbReference>
<dbReference type="Pfam" id="PF00573">
    <property type="entry name" value="Ribosomal_L4"/>
    <property type="match status" value="1"/>
</dbReference>
<dbReference type="InterPro" id="IPR023574">
    <property type="entry name" value="Ribosomal_uL4_dom_sf"/>
</dbReference>
<dbReference type="GO" id="GO:0019843">
    <property type="term" value="F:rRNA binding"/>
    <property type="evidence" value="ECO:0007669"/>
    <property type="project" value="UniProtKB-UniRule"/>
</dbReference>
<dbReference type="GO" id="GO:0006412">
    <property type="term" value="P:translation"/>
    <property type="evidence" value="ECO:0007669"/>
    <property type="project" value="UniProtKB-UniRule"/>
</dbReference>
<accession>A0A5C4S2Z5</accession>
<dbReference type="InterPro" id="IPR013005">
    <property type="entry name" value="Ribosomal_uL4-like"/>
</dbReference>
<dbReference type="GO" id="GO:0005840">
    <property type="term" value="C:ribosome"/>
    <property type="evidence" value="ECO:0007669"/>
    <property type="project" value="UniProtKB-KW"/>
</dbReference>
<feature type="region of interest" description="Disordered" evidence="6">
    <location>
        <begin position="45"/>
        <end position="82"/>
    </location>
</feature>
<proteinExistence type="inferred from homology"/>
<protein>
    <recommendedName>
        <fullName evidence="4 5">Large ribosomal subunit protein uL4</fullName>
    </recommendedName>
</protein>
<dbReference type="GO" id="GO:1990904">
    <property type="term" value="C:ribonucleoprotein complex"/>
    <property type="evidence" value="ECO:0007669"/>
    <property type="project" value="UniProtKB-KW"/>
</dbReference>
<organism evidence="7 8">
    <name type="scientific">Prosthecochloris vibrioformis</name>
    <name type="common">Chlorobium vibrioforme</name>
    <dbReference type="NCBI Taxonomy" id="1098"/>
    <lineage>
        <taxon>Bacteria</taxon>
        <taxon>Pseudomonadati</taxon>
        <taxon>Chlorobiota</taxon>
        <taxon>Chlorobiia</taxon>
        <taxon>Chlorobiales</taxon>
        <taxon>Chlorobiaceae</taxon>
        <taxon>Prosthecochloris</taxon>
    </lineage>
</organism>
<comment type="subunit">
    <text evidence="5">Part of the 50S ribosomal subunit.</text>
</comment>
<evidence type="ECO:0000256" key="6">
    <source>
        <dbReference type="SAM" id="MobiDB-lite"/>
    </source>
</evidence>
<comment type="caution">
    <text evidence="7">The sequence shown here is derived from an EMBL/GenBank/DDBJ whole genome shotgun (WGS) entry which is preliminary data.</text>
</comment>
<evidence type="ECO:0000256" key="3">
    <source>
        <dbReference type="ARBA" id="ARBA00023274"/>
    </source>
</evidence>
<comment type="similarity">
    <text evidence="1 5">Belongs to the universal ribosomal protein uL4 family.</text>
</comment>
<comment type="function">
    <text evidence="5">One of the primary rRNA binding proteins, this protein initially binds near the 5'-end of the 23S rRNA. It is important during the early stages of 50S assembly. It makes multiple contacts with different domains of the 23S rRNA in the assembled 50S subunit and ribosome.</text>
</comment>
<dbReference type="SUPFAM" id="SSF52166">
    <property type="entry name" value="Ribosomal protein L4"/>
    <property type="match status" value="1"/>
</dbReference>
<keyword evidence="2 5" id="KW-0689">Ribosomal protein</keyword>
<evidence type="ECO:0000313" key="8">
    <source>
        <dbReference type="Proteomes" id="UP000309544"/>
    </source>
</evidence>
<dbReference type="GO" id="GO:0003735">
    <property type="term" value="F:structural constituent of ribosome"/>
    <property type="evidence" value="ECO:0007669"/>
    <property type="project" value="InterPro"/>
</dbReference>
<dbReference type="Gene3D" id="3.40.1370.10">
    <property type="match status" value="1"/>
</dbReference>
<dbReference type="PANTHER" id="PTHR10746">
    <property type="entry name" value="50S RIBOSOMAL PROTEIN L4"/>
    <property type="match status" value="1"/>
</dbReference>
<gene>
    <name evidence="5 7" type="primary">rplD</name>
    <name evidence="7" type="ORF">FGF68_01000</name>
</gene>
<evidence type="ECO:0000313" key="7">
    <source>
        <dbReference type="EMBL" id="TNJ37784.1"/>
    </source>
</evidence>
<keyword evidence="5" id="KW-0694">RNA-binding</keyword>
<evidence type="ECO:0000256" key="4">
    <source>
        <dbReference type="ARBA" id="ARBA00035244"/>
    </source>
</evidence>
<evidence type="ECO:0000256" key="5">
    <source>
        <dbReference type="HAMAP-Rule" id="MF_01328"/>
    </source>
</evidence>